<keyword evidence="1 2" id="KW-0560">Oxidoreductase</keyword>
<sequence length="120" mass="14100">MPYTATASVAYPKDFMEKVEKAKSIKGCKVIHVMTPCPTGWGYDPALTVKMAKLAVECGLWYLAEYENNEFKFNFVPKAFKPVDDYMKAQRRFRHLGESDYREIEANRDTEWNRMRKRFA</sequence>
<dbReference type="EMBL" id="VSSQ01122973">
    <property type="protein sequence ID" value="MPN54595.1"/>
    <property type="molecule type" value="Genomic_DNA"/>
</dbReference>
<evidence type="ECO:0000313" key="2">
    <source>
        <dbReference type="EMBL" id="MPN54595.1"/>
    </source>
</evidence>
<protein>
    <submittedName>
        <fullName evidence="2">Oxalate oxidoreductase subunit beta</fullName>
        <ecNumber evidence="2">1.2.7.10</ecNumber>
    </submittedName>
</protein>
<dbReference type="PANTHER" id="PTHR42897:SF2">
    <property type="entry name" value="PYRUVATE SYNTHASE SUBUNIT PORB"/>
    <property type="match status" value="1"/>
</dbReference>
<dbReference type="EC" id="1.2.7.10" evidence="2"/>
<name>A0A645IT55_9ZZZZ</name>
<dbReference type="GO" id="GO:0016491">
    <property type="term" value="F:oxidoreductase activity"/>
    <property type="evidence" value="ECO:0007669"/>
    <property type="project" value="UniProtKB-KW"/>
</dbReference>
<dbReference type="SUPFAM" id="SSF52518">
    <property type="entry name" value="Thiamin diphosphate-binding fold (THDP-binding)"/>
    <property type="match status" value="1"/>
</dbReference>
<dbReference type="InterPro" id="IPR051479">
    <property type="entry name" value="PorB-like"/>
</dbReference>
<comment type="caution">
    <text evidence="2">The sequence shown here is derived from an EMBL/GenBank/DDBJ whole genome shotgun (WGS) entry which is preliminary data.</text>
</comment>
<dbReference type="InterPro" id="IPR029061">
    <property type="entry name" value="THDP-binding"/>
</dbReference>
<evidence type="ECO:0000256" key="1">
    <source>
        <dbReference type="ARBA" id="ARBA00023002"/>
    </source>
</evidence>
<dbReference type="Gene3D" id="3.40.50.970">
    <property type="match status" value="1"/>
</dbReference>
<reference evidence="2" key="1">
    <citation type="submission" date="2019-08" db="EMBL/GenBank/DDBJ databases">
        <authorList>
            <person name="Kucharzyk K."/>
            <person name="Murdoch R.W."/>
            <person name="Higgins S."/>
            <person name="Loffler F."/>
        </authorList>
    </citation>
    <scope>NUCLEOTIDE SEQUENCE</scope>
</reference>
<dbReference type="AlphaFoldDB" id="A0A645IT55"/>
<organism evidence="2">
    <name type="scientific">bioreactor metagenome</name>
    <dbReference type="NCBI Taxonomy" id="1076179"/>
    <lineage>
        <taxon>unclassified sequences</taxon>
        <taxon>metagenomes</taxon>
        <taxon>ecological metagenomes</taxon>
    </lineage>
</organism>
<proteinExistence type="predicted"/>
<dbReference type="PANTHER" id="PTHR42897">
    <property type="entry name" value="PYRUVATE SYNTHASE SUBUNIT PORB"/>
    <property type="match status" value="1"/>
</dbReference>
<gene>
    <name evidence="2" type="ORF">SDC9_202266</name>
</gene>
<accession>A0A645IT55</accession>